<name>A0A559MKZ1_9HELO</name>
<dbReference type="SUPFAM" id="SSF51197">
    <property type="entry name" value="Clavaminate synthase-like"/>
    <property type="match status" value="1"/>
</dbReference>
<evidence type="ECO:0000259" key="7">
    <source>
        <dbReference type="Pfam" id="PF02668"/>
    </source>
</evidence>
<evidence type="ECO:0000256" key="1">
    <source>
        <dbReference type="ARBA" id="ARBA00001954"/>
    </source>
</evidence>
<dbReference type="GO" id="GO:0046872">
    <property type="term" value="F:metal ion binding"/>
    <property type="evidence" value="ECO:0007669"/>
    <property type="project" value="UniProtKB-KW"/>
</dbReference>
<dbReference type="InterPro" id="IPR003819">
    <property type="entry name" value="TauD/TfdA-like"/>
</dbReference>
<dbReference type="EMBL" id="QGML01000102">
    <property type="protein sequence ID" value="TVY93633.1"/>
    <property type="molecule type" value="Genomic_DNA"/>
</dbReference>
<dbReference type="Gene3D" id="3.60.130.10">
    <property type="entry name" value="Clavaminate synthase-like"/>
    <property type="match status" value="1"/>
</dbReference>
<accession>A0A559MKZ1</accession>
<dbReference type="InterPro" id="IPR051178">
    <property type="entry name" value="TfdA_dioxygenase"/>
</dbReference>
<keyword evidence="5" id="KW-0560">Oxidoreductase</keyword>
<evidence type="ECO:0000256" key="2">
    <source>
        <dbReference type="ARBA" id="ARBA00005896"/>
    </source>
</evidence>
<dbReference type="PANTHER" id="PTHR43779">
    <property type="entry name" value="DIOXYGENASE RV0097-RELATED"/>
    <property type="match status" value="1"/>
</dbReference>
<keyword evidence="3" id="KW-0479">Metal-binding</keyword>
<evidence type="ECO:0000256" key="3">
    <source>
        <dbReference type="ARBA" id="ARBA00022723"/>
    </source>
</evidence>
<dbReference type="PANTHER" id="PTHR43779:SF2">
    <property type="entry name" value="ALPHA-KETOGLUTARATE-DEPENDENT XANTHINE DIOXYGENASE XAN1"/>
    <property type="match status" value="1"/>
</dbReference>
<keyword evidence="6" id="KW-0408">Iron</keyword>
<keyword evidence="9" id="KW-1185">Reference proteome</keyword>
<evidence type="ECO:0000313" key="9">
    <source>
        <dbReference type="Proteomes" id="UP000315522"/>
    </source>
</evidence>
<evidence type="ECO:0000256" key="5">
    <source>
        <dbReference type="ARBA" id="ARBA00023002"/>
    </source>
</evidence>
<evidence type="ECO:0000256" key="6">
    <source>
        <dbReference type="ARBA" id="ARBA00023004"/>
    </source>
</evidence>
<comment type="similarity">
    <text evidence="2">Belongs to the TfdA dioxygenase family.</text>
</comment>
<organism evidence="8 9">
    <name type="scientific">Lachnellula willkommii</name>
    <dbReference type="NCBI Taxonomy" id="215461"/>
    <lineage>
        <taxon>Eukaryota</taxon>
        <taxon>Fungi</taxon>
        <taxon>Dikarya</taxon>
        <taxon>Ascomycota</taxon>
        <taxon>Pezizomycotina</taxon>
        <taxon>Leotiomycetes</taxon>
        <taxon>Helotiales</taxon>
        <taxon>Lachnaceae</taxon>
        <taxon>Lachnellula</taxon>
    </lineage>
</organism>
<dbReference type="Proteomes" id="UP000315522">
    <property type="component" value="Unassembled WGS sequence"/>
</dbReference>
<evidence type="ECO:0000313" key="8">
    <source>
        <dbReference type="EMBL" id="TVY93633.1"/>
    </source>
</evidence>
<feature type="domain" description="TauD/TfdA-like" evidence="7">
    <location>
        <begin position="182"/>
        <end position="349"/>
    </location>
</feature>
<reference evidence="8 9" key="1">
    <citation type="submission" date="2018-05" db="EMBL/GenBank/DDBJ databases">
        <title>Genome sequencing and assembly of the regulated plant pathogen Lachnellula willkommii and related sister species for the development of diagnostic species identification markers.</title>
        <authorList>
            <person name="Giroux E."/>
            <person name="Bilodeau G."/>
        </authorList>
    </citation>
    <scope>NUCLEOTIDE SEQUENCE [LARGE SCALE GENOMIC DNA]</scope>
    <source>
        <strain evidence="8 9">CBS 172.35</strain>
    </source>
</reference>
<dbReference type="InterPro" id="IPR042098">
    <property type="entry name" value="TauD-like_sf"/>
</dbReference>
<sequence length="367" mass="41404">MSPSRINESSLVVTPIKHAADKKCTIGAIITGLDLNDITDEDLSTLKEAIHQYQYVTIKDQHNLDPVKHWELVTRLDPEAPQVHGHGTVKEFQKTGGLLSKRAVHGLPAAPNVRLIGKGYQGEDHFGIKDFTAAGASNDYHRYPPSAESFAAGNTQFQRWHRPDIQVNWDDGSGLSMKCKPGQTAFVSNTQLYELLSDEEKMLAENSWVEYAPFPYMWIENCKGRPNGLGLETEGKEHKMEEMPEWEPEKIKTYPMVWMRPNGKKALQIHGIAVRKMFLKATLTSEVQVVDDVVKIRKLLHSWQQRIIRPEYVLMGPVEEGDVQMWDNWSVFHTAVDYPDHYGSRSMHQANLGASDSPVGPVPIPVS</sequence>
<evidence type="ECO:0000256" key="4">
    <source>
        <dbReference type="ARBA" id="ARBA00022964"/>
    </source>
</evidence>
<comment type="cofactor">
    <cofactor evidence="1">
        <name>Fe(2+)</name>
        <dbReference type="ChEBI" id="CHEBI:29033"/>
    </cofactor>
</comment>
<protein>
    <submittedName>
        <fullName evidence="8">Putative dioxygenase</fullName>
    </submittedName>
</protein>
<proteinExistence type="inferred from homology"/>
<gene>
    <name evidence="8" type="ORF">LAWI1_G000067</name>
</gene>
<dbReference type="GO" id="GO:0051213">
    <property type="term" value="F:dioxygenase activity"/>
    <property type="evidence" value="ECO:0007669"/>
    <property type="project" value="UniProtKB-KW"/>
</dbReference>
<comment type="caution">
    <text evidence="8">The sequence shown here is derived from an EMBL/GenBank/DDBJ whole genome shotgun (WGS) entry which is preliminary data.</text>
</comment>
<dbReference type="AlphaFoldDB" id="A0A559MKZ1"/>
<dbReference type="Pfam" id="PF02668">
    <property type="entry name" value="TauD"/>
    <property type="match status" value="1"/>
</dbReference>
<keyword evidence="4 8" id="KW-0223">Dioxygenase</keyword>